<dbReference type="PANTHER" id="PTHR34001">
    <property type="entry name" value="BLL7405 PROTEIN"/>
    <property type="match status" value="1"/>
</dbReference>
<protein>
    <recommendedName>
        <fullName evidence="6">Outer membrane protein beta-barrel domain-containing protein</fullName>
    </recommendedName>
</protein>
<comment type="subcellular location">
    <subcellularLocation>
        <location evidence="1">Membrane</location>
    </subcellularLocation>
</comment>
<reference evidence="7 8" key="1">
    <citation type="submission" date="2015-06" db="EMBL/GenBank/DDBJ databases">
        <authorList>
            <person name="Kim K.M."/>
        </authorList>
    </citation>
    <scope>NUCLEOTIDE SEQUENCE [LARGE SCALE GENOMIC DNA]</scope>
    <source>
        <strain evidence="7 8">KCTC 22370</strain>
    </source>
</reference>
<keyword evidence="2 5" id="KW-0732">Signal</keyword>
<dbReference type="Pfam" id="PF13505">
    <property type="entry name" value="OMP_b-brl"/>
    <property type="match status" value="1"/>
</dbReference>
<feature type="domain" description="Outer membrane protein beta-barrel" evidence="6">
    <location>
        <begin position="8"/>
        <end position="230"/>
    </location>
</feature>
<proteinExistence type="inferred from homology"/>
<dbReference type="EMBL" id="CP011805">
    <property type="protein sequence ID" value="AKM07705.1"/>
    <property type="molecule type" value="Genomic_DNA"/>
</dbReference>
<dbReference type="InterPro" id="IPR011250">
    <property type="entry name" value="OMP/PagP_B-barrel"/>
</dbReference>
<evidence type="ECO:0000256" key="1">
    <source>
        <dbReference type="ARBA" id="ARBA00004370"/>
    </source>
</evidence>
<dbReference type="KEGG" id="amx:AM2010_1638"/>
<evidence type="ECO:0000259" key="6">
    <source>
        <dbReference type="Pfam" id="PF13505"/>
    </source>
</evidence>
<sequence length="230" mass="24447" precursor="true">MKVIVLIGAAGLSLASTSAYAQDVSGFRVEGRVGWETGSVDTIAPNPDDDEEEEGDEFLLASADDDRPTFGAEIGYDAQIGRSFVVGAYAGIDFSSNSMCSELVEDDLVCGELDRTFTVGLRAGVPIGDNSLIYAKGGYSNGKFKGSYDADVTDNEDEEPGEVARFSDTRGGYHAGAGVEIGITAGAYAKLEYTYTDFGDGSFVLDEDEEFAIDMSTDRHQVLLGLGVRF</sequence>
<dbReference type="SUPFAM" id="SSF56925">
    <property type="entry name" value="OMPA-like"/>
    <property type="match status" value="1"/>
</dbReference>
<evidence type="ECO:0000313" key="8">
    <source>
        <dbReference type="Proteomes" id="UP000037643"/>
    </source>
</evidence>
<comment type="similarity">
    <text evidence="4">Belongs to the Omp25/RopB family.</text>
</comment>
<feature type="signal peptide" evidence="5">
    <location>
        <begin position="1"/>
        <end position="21"/>
    </location>
</feature>
<dbReference type="Gene3D" id="2.40.160.20">
    <property type="match status" value="1"/>
</dbReference>
<evidence type="ECO:0000256" key="3">
    <source>
        <dbReference type="ARBA" id="ARBA00023136"/>
    </source>
</evidence>
<organism evidence="7 8">
    <name type="scientific">Pelagerythrobacter marensis</name>
    <dbReference type="NCBI Taxonomy" id="543877"/>
    <lineage>
        <taxon>Bacteria</taxon>
        <taxon>Pseudomonadati</taxon>
        <taxon>Pseudomonadota</taxon>
        <taxon>Alphaproteobacteria</taxon>
        <taxon>Sphingomonadales</taxon>
        <taxon>Erythrobacteraceae</taxon>
        <taxon>Pelagerythrobacter</taxon>
    </lineage>
</organism>
<dbReference type="Proteomes" id="UP000037643">
    <property type="component" value="Chromosome"/>
</dbReference>
<feature type="chain" id="PRO_5005186036" description="Outer membrane protein beta-barrel domain-containing protein" evidence="5">
    <location>
        <begin position="22"/>
        <end position="230"/>
    </location>
</feature>
<keyword evidence="8" id="KW-1185">Reference proteome</keyword>
<name>A0A0G3X832_9SPHN</name>
<dbReference type="InterPro" id="IPR051692">
    <property type="entry name" value="OMP-like"/>
</dbReference>
<dbReference type="GO" id="GO:0016020">
    <property type="term" value="C:membrane"/>
    <property type="evidence" value="ECO:0007669"/>
    <property type="project" value="UniProtKB-SubCell"/>
</dbReference>
<gene>
    <name evidence="7" type="ORF">AM2010_1638</name>
</gene>
<evidence type="ECO:0000256" key="5">
    <source>
        <dbReference type="SAM" id="SignalP"/>
    </source>
</evidence>
<evidence type="ECO:0000313" key="7">
    <source>
        <dbReference type="EMBL" id="AKM07705.1"/>
    </source>
</evidence>
<dbReference type="AlphaFoldDB" id="A0A0G3X832"/>
<dbReference type="PANTHER" id="PTHR34001:SF3">
    <property type="entry name" value="BLL7405 PROTEIN"/>
    <property type="match status" value="1"/>
</dbReference>
<evidence type="ECO:0000256" key="2">
    <source>
        <dbReference type="ARBA" id="ARBA00022729"/>
    </source>
</evidence>
<dbReference type="OrthoDB" id="9815357at2"/>
<dbReference type="InterPro" id="IPR027385">
    <property type="entry name" value="Beta-barrel_OMP"/>
</dbReference>
<evidence type="ECO:0000256" key="4">
    <source>
        <dbReference type="ARBA" id="ARBA00038306"/>
    </source>
</evidence>
<dbReference type="PATRIC" id="fig|543877.4.peg.1663"/>
<accession>A0A0G3X832</accession>
<dbReference type="RefSeq" id="WP_053044009.1">
    <property type="nucleotide sequence ID" value="NZ_CP011805.1"/>
</dbReference>
<keyword evidence="3" id="KW-0472">Membrane</keyword>
<dbReference type="STRING" id="543877.AM2010_1638"/>